<dbReference type="GO" id="GO:0034975">
    <property type="term" value="P:protein folding in endoplasmic reticulum"/>
    <property type="evidence" value="ECO:0007669"/>
    <property type="project" value="TreeGrafter"/>
</dbReference>
<feature type="chain" id="PRO_5008585180" description="EMC1 first beta-propeller domain-containing protein" evidence="1">
    <location>
        <begin position="25"/>
        <end position="505"/>
    </location>
</feature>
<dbReference type="AlphaFoldDB" id="A0A1B6IMR1"/>
<feature type="signal peptide" evidence="1">
    <location>
        <begin position="1"/>
        <end position="24"/>
    </location>
</feature>
<feature type="domain" description="EMC1 first beta-propeller" evidence="2">
    <location>
        <begin position="25"/>
        <end position="133"/>
    </location>
</feature>
<evidence type="ECO:0000259" key="2">
    <source>
        <dbReference type="Pfam" id="PF25293"/>
    </source>
</evidence>
<dbReference type="EMBL" id="GECU01019514">
    <property type="protein sequence ID" value="JAS88192.1"/>
    <property type="molecule type" value="Transcribed_RNA"/>
</dbReference>
<proteinExistence type="predicted"/>
<accession>A0A1B6IMR1</accession>
<gene>
    <name evidence="3" type="ORF">g.43779</name>
</gene>
<keyword evidence="1" id="KW-0732">Signal</keyword>
<dbReference type="InterPro" id="IPR026895">
    <property type="entry name" value="EMC1"/>
</dbReference>
<dbReference type="SUPFAM" id="SSF50998">
    <property type="entry name" value="Quinoprotein alcohol dehydrogenase-like"/>
    <property type="match status" value="1"/>
</dbReference>
<dbReference type="Gene3D" id="2.130.10.10">
    <property type="entry name" value="YVTN repeat-like/Quinoprotein amine dehydrogenase"/>
    <property type="match status" value="1"/>
</dbReference>
<dbReference type="PANTHER" id="PTHR21573:SF0">
    <property type="entry name" value="ER MEMBRANE PROTEIN COMPLEX SUBUNIT 1"/>
    <property type="match status" value="1"/>
</dbReference>
<dbReference type="InterPro" id="IPR011047">
    <property type="entry name" value="Quinoprotein_ADH-like_sf"/>
</dbReference>
<feature type="domain" description="EMC1 first beta-propeller" evidence="2">
    <location>
        <begin position="140"/>
        <end position="355"/>
    </location>
</feature>
<sequence length="505" mass="56063">MHIMYLHYVFFSLLLLSYFDLGSSLYEDQIGKFDWKINQLGKLKFSSIDLKSPTKKVFVATEENVIAGLSTKTGEILWRQILEKNSHGTVQLMHVDVEMVTVTGSGPYTVRGWNINLGNMLYEWSITTVRLRNVKWAVHQGKLYMVNIGAQEAEVSVYNVRVGGQPVTHSLRLPHTPDKHNVVVAGLNLVYIDASKELLISVPLVGNSPSSNVRLPSPGLSLTAVTGVSDQLFVRVNHHLVAISADQLKLLDFEVPADSNIAVHTHTAEQNLIIIVQPSEKELTVSGRILETGATVPELSGQLSHVFPLAACEVSSVVCLTRRDKTVTCQLLLSALDHSMVFAQVPGNVMWVREEALTSIVNLELIDLPVSDVEAAIEKEFNIKEGGSLTMLVRRVTSQLLQLQTLLMTVFGLREPSNNVNELADLVRDDFGLHKIIVAFTSVGKIYGIDNLSHEIIWQSTLKDVIPFNNIGKAHVPFFIQRTTTHFPNPAQTTVLYRHKVSNVL</sequence>
<dbReference type="InterPro" id="IPR015943">
    <property type="entry name" value="WD40/YVTN_repeat-like_dom_sf"/>
</dbReference>
<dbReference type="Pfam" id="PF25293">
    <property type="entry name" value="Beta-prop_EMC1_N"/>
    <property type="match status" value="2"/>
</dbReference>
<name>A0A1B6IMR1_9HEMI</name>
<dbReference type="InterPro" id="IPR058545">
    <property type="entry name" value="Beta-prop_EMC1_1st"/>
</dbReference>
<dbReference type="PANTHER" id="PTHR21573">
    <property type="entry name" value="ER MEMBRANE PROTEIN COMPLEX SUBUNIT 1"/>
    <property type="match status" value="1"/>
</dbReference>
<protein>
    <recommendedName>
        <fullName evidence="2">EMC1 first beta-propeller domain-containing protein</fullName>
    </recommendedName>
</protein>
<dbReference type="GO" id="GO:0072546">
    <property type="term" value="C:EMC complex"/>
    <property type="evidence" value="ECO:0007669"/>
    <property type="project" value="InterPro"/>
</dbReference>
<evidence type="ECO:0000313" key="3">
    <source>
        <dbReference type="EMBL" id="JAS88192.1"/>
    </source>
</evidence>
<reference evidence="3" key="1">
    <citation type="submission" date="2015-11" db="EMBL/GenBank/DDBJ databases">
        <title>De novo transcriptome assembly of four potential Pierce s Disease insect vectors from Arizona vineyards.</title>
        <authorList>
            <person name="Tassone E.E."/>
        </authorList>
    </citation>
    <scope>NUCLEOTIDE SEQUENCE</scope>
</reference>
<organism evidence="3">
    <name type="scientific">Homalodisca liturata</name>
    <dbReference type="NCBI Taxonomy" id="320908"/>
    <lineage>
        <taxon>Eukaryota</taxon>
        <taxon>Metazoa</taxon>
        <taxon>Ecdysozoa</taxon>
        <taxon>Arthropoda</taxon>
        <taxon>Hexapoda</taxon>
        <taxon>Insecta</taxon>
        <taxon>Pterygota</taxon>
        <taxon>Neoptera</taxon>
        <taxon>Paraneoptera</taxon>
        <taxon>Hemiptera</taxon>
        <taxon>Auchenorrhyncha</taxon>
        <taxon>Membracoidea</taxon>
        <taxon>Cicadellidae</taxon>
        <taxon>Cicadellinae</taxon>
        <taxon>Proconiini</taxon>
        <taxon>Homalodisca</taxon>
    </lineage>
</organism>
<evidence type="ECO:0000256" key="1">
    <source>
        <dbReference type="SAM" id="SignalP"/>
    </source>
</evidence>